<gene>
    <name evidence="1" type="ORF">MUO15_11175</name>
</gene>
<keyword evidence="2" id="KW-1185">Reference proteome</keyword>
<accession>A0ABY4HA57</accession>
<evidence type="ECO:0000313" key="2">
    <source>
        <dbReference type="Proteomes" id="UP000830326"/>
    </source>
</evidence>
<dbReference type="EMBL" id="CP095075">
    <property type="protein sequence ID" value="UOR10280.1"/>
    <property type="molecule type" value="Genomic_DNA"/>
</dbReference>
<protein>
    <recommendedName>
        <fullName evidence="3">Lipoprotein</fullName>
    </recommendedName>
</protein>
<dbReference type="RefSeq" id="WP_245029328.1">
    <property type="nucleotide sequence ID" value="NZ_CP095075.1"/>
</dbReference>
<reference evidence="1" key="1">
    <citation type="submission" date="2022-04" db="EMBL/GenBank/DDBJ databases">
        <title>Halobacillus sp. isolated from saltern.</title>
        <authorList>
            <person name="Won M."/>
            <person name="Lee C.-M."/>
            <person name="Woen H.-Y."/>
            <person name="Kwon S.-W."/>
        </authorList>
    </citation>
    <scope>NUCLEOTIDE SEQUENCE</scope>
    <source>
        <strain evidence="1">SSHM10-5</strain>
    </source>
</reference>
<name>A0ABY4HA57_9BACI</name>
<evidence type="ECO:0008006" key="3">
    <source>
        <dbReference type="Google" id="ProtNLM"/>
    </source>
</evidence>
<organism evidence="1 2">
    <name type="scientific">Halobacillus amylolyticus</name>
    <dbReference type="NCBI Taxonomy" id="2932259"/>
    <lineage>
        <taxon>Bacteria</taxon>
        <taxon>Bacillati</taxon>
        <taxon>Bacillota</taxon>
        <taxon>Bacilli</taxon>
        <taxon>Bacillales</taxon>
        <taxon>Bacillaceae</taxon>
        <taxon>Halobacillus</taxon>
    </lineage>
</organism>
<dbReference type="PROSITE" id="PS51257">
    <property type="entry name" value="PROKAR_LIPOPROTEIN"/>
    <property type="match status" value="1"/>
</dbReference>
<proteinExistence type="predicted"/>
<sequence>MKRHWVGGLAGLLLAVILVGCGTQGATGQVESLSPEDMKDKIQNSEEAYILVTDSSEEEEREKYINLVEDNIEEIDVQEINAQNPKILDGEIKLSEIGLEGSELFQSLSYYEDGKLQERISLREQKYETLKDRKQAIHQFINETSS</sequence>
<dbReference type="Proteomes" id="UP000830326">
    <property type="component" value="Chromosome"/>
</dbReference>
<evidence type="ECO:0000313" key="1">
    <source>
        <dbReference type="EMBL" id="UOR10280.1"/>
    </source>
</evidence>